<keyword evidence="3" id="KW-1185">Reference proteome</keyword>
<reference evidence="2 3" key="1">
    <citation type="submission" date="2018-10" db="EMBL/GenBank/DDBJ databases">
        <title>Draft genome sequence of the microsporidian Tubulinosema ratisbonensis.</title>
        <authorList>
            <person name="Polonais V."/>
            <person name="Peyretaillade E."/>
            <person name="Niehus S."/>
            <person name="Wawrzyniak I."/>
            <person name="Franchet A."/>
            <person name="Gaspin C."/>
            <person name="Reichstadt M."/>
            <person name="Belser C."/>
            <person name="Labadie K."/>
            <person name="Delbac F."/>
            <person name="Ferrandon D."/>
        </authorList>
    </citation>
    <scope>NUCLEOTIDE SEQUENCE [LARGE SCALE GENOMIC DNA]</scope>
    <source>
        <strain evidence="2 3">Franzen</strain>
    </source>
</reference>
<evidence type="ECO:0000256" key="1">
    <source>
        <dbReference type="SAM" id="MobiDB-lite"/>
    </source>
</evidence>
<evidence type="ECO:0000313" key="3">
    <source>
        <dbReference type="Proteomes" id="UP000282876"/>
    </source>
</evidence>
<sequence length="384" mass="46158">MKRLSDILLLKEKENEKEDEDEDEEEKEKENKEEEIEIREVIKKKKELDFKLNYSFSHILSKYDPRYHILGQKFSFDIKPKDISRVKHKEKETNLLSEKVNKFDFNLQEYPLLKNFMISNCNSLNLSNISSESIIELNINEIDLINCKNDCLLPNLRNLVIKSSYLTKKALTKLLSHKKIRKLHLIDLKISKFYKEDKILKLIQRMKKLKELNFEKNFLKIFGKIVNKKKLNCFKFTCLDSHLVYDYTLKNGTHLILNNLERNWYNYNYKKIDKLIYYPPKNDRTFIPNESYTKVTKLELNNTLLNLEFVINSQNVFNDLVFLKIFDCEIDFNIFFKFLKRFKRSLRYFEINEKVLPVDFINQCKKSLNNCEIVYGSSKLILEI</sequence>
<feature type="region of interest" description="Disordered" evidence="1">
    <location>
        <begin position="1"/>
        <end position="35"/>
    </location>
</feature>
<feature type="compositionally biased region" description="Acidic residues" evidence="1">
    <location>
        <begin position="17"/>
        <end position="27"/>
    </location>
</feature>
<evidence type="ECO:0000313" key="2">
    <source>
        <dbReference type="EMBL" id="RVD92408.1"/>
    </source>
</evidence>
<comment type="caution">
    <text evidence="2">The sequence shown here is derived from an EMBL/GenBank/DDBJ whole genome shotgun (WGS) entry which is preliminary data.</text>
</comment>
<protein>
    <submittedName>
        <fullName evidence="2">Uncharacterized protein</fullName>
    </submittedName>
</protein>
<proteinExistence type="predicted"/>
<accession>A0A437AMX2</accession>
<name>A0A437AMX2_9MICR</name>
<organism evidence="2 3">
    <name type="scientific">Tubulinosema ratisbonensis</name>
    <dbReference type="NCBI Taxonomy" id="291195"/>
    <lineage>
        <taxon>Eukaryota</taxon>
        <taxon>Fungi</taxon>
        <taxon>Fungi incertae sedis</taxon>
        <taxon>Microsporidia</taxon>
        <taxon>Tubulinosematoidea</taxon>
        <taxon>Tubulinosematidae</taxon>
        <taxon>Tubulinosema</taxon>
    </lineage>
</organism>
<dbReference type="VEuPathDB" id="MicrosporidiaDB:TUBRATIS_10900"/>
<dbReference type="EMBL" id="RCSS01000227">
    <property type="protein sequence ID" value="RVD92408.1"/>
    <property type="molecule type" value="Genomic_DNA"/>
</dbReference>
<dbReference type="OrthoDB" id="2200730at2759"/>
<dbReference type="Proteomes" id="UP000282876">
    <property type="component" value="Unassembled WGS sequence"/>
</dbReference>
<gene>
    <name evidence="2" type="ORF">TUBRATIS_10900</name>
</gene>
<dbReference type="AlphaFoldDB" id="A0A437AMX2"/>